<proteinExistence type="predicted"/>
<evidence type="ECO:0000313" key="2">
    <source>
        <dbReference type="Proteomes" id="UP000026913"/>
    </source>
</evidence>
<dbReference type="KEGG" id="pman:OU5_5693"/>
<name>A0A024EJ07_9PSED</name>
<dbReference type="EMBL" id="CP005960">
    <property type="protein sequence ID" value="AHZ72772.1"/>
    <property type="molecule type" value="Genomic_DNA"/>
</dbReference>
<evidence type="ECO:0000313" key="1">
    <source>
        <dbReference type="EMBL" id="AHZ72772.1"/>
    </source>
</evidence>
<sequence>MHYQQGLLKLIETNTLTAESLEKLHSDNDDISQSIQDAKQARVVAKVMANQNRS</sequence>
<gene>
    <name evidence="1" type="ORF">OU5_5693</name>
</gene>
<protein>
    <submittedName>
        <fullName evidence="1">Uncharacterized protein</fullName>
    </submittedName>
</protein>
<reference evidence="1 2" key="1">
    <citation type="journal article" date="2012" name="J. Bacteriol.">
        <title>Genome sequence of cold-adapted Pseudomonas mandelii strain JR-1.</title>
        <authorList>
            <person name="Jang S.H."/>
            <person name="Kim J."/>
            <person name="Kim J."/>
            <person name="Hong S."/>
            <person name="Lee C."/>
        </authorList>
    </citation>
    <scope>NUCLEOTIDE SEQUENCE [LARGE SCALE GENOMIC DNA]</scope>
    <source>
        <strain evidence="1 2">JR-1</strain>
    </source>
</reference>
<accession>A0A024EJ07</accession>
<dbReference type="AlphaFoldDB" id="A0A024EJ07"/>
<organism evidence="1 2">
    <name type="scientific">Pseudomonas mandelii JR-1</name>
    <dbReference type="NCBI Taxonomy" id="1147786"/>
    <lineage>
        <taxon>Bacteria</taxon>
        <taxon>Pseudomonadati</taxon>
        <taxon>Pseudomonadota</taxon>
        <taxon>Gammaproteobacteria</taxon>
        <taxon>Pseudomonadales</taxon>
        <taxon>Pseudomonadaceae</taxon>
        <taxon>Pseudomonas</taxon>
    </lineage>
</organism>
<dbReference type="Proteomes" id="UP000026913">
    <property type="component" value="Chromosome"/>
</dbReference>
<dbReference type="HOGENOM" id="CLU_3047037_0_0_6"/>